<name>Q53IA3_STRGR</name>
<gene>
    <name evidence="2" type="ORF">SG7F10.49c</name>
</gene>
<evidence type="ECO:0000256" key="1">
    <source>
        <dbReference type="SAM" id="MobiDB-lite"/>
    </source>
</evidence>
<feature type="compositionally biased region" description="Basic and acidic residues" evidence="1">
    <location>
        <begin position="1"/>
        <end position="24"/>
    </location>
</feature>
<feature type="compositionally biased region" description="Polar residues" evidence="1">
    <location>
        <begin position="41"/>
        <end position="52"/>
    </location>
</feature>
<proteinExistence type="predicted"/>
<reference evidence="2" key="1">
    <citation type="submission" date="2004-11" db="EMBL/GenBank/DDBJ databases">
        <title>Cloning and heterologous expression of the str/sts-gene cluster from a Streptomyces griseus DSM40236 PAC library: the cluster for streptomycin production lies in a highly conserved genomic area.</title>
        <authorList>
            <person name="van der Geize R."/>
            <person name="Dijkhuizen L."/>
            <person name="Wellington E.M."/>
            <person name="Piepersberg W."/>
        </authorList>
    </citation>
    <scope>NUCLEOTIDE SEQUENCE</scope>
    <source>
        <strain evidence="2">DSM 40236</strain>
    </source>
</reference>
<protein>
    <submittedName>
        <fullName evidence="2">Putative deoxyxylulose-5-phosphate synthase</fullName>
    </submittedName>
</protein>
<feature type="compositionally biased region" description="Low complexity" evidence="1">
    <location>
        <begin position="86"/>
        <end position="105"/>
    </location>
</feature>
<dbReference type="AlphaFoldDB" id="Q53IA3"/>
<sequence length="225" mass="24216">MAHKATIHDQEPARSDERWHDRCGYVRRRTAPGRTGVPPRSITQVLPRNITQPCGADRGRRGRVRRCPGPGGRDEHGLRGPPRPAAGPRASPQGPGDAAARPAASGAAAVTPYGTLNRTSAVATGVPLRRAYVSRSRTSRGVFGRNPGPPQQLLWNPTPAFSSTARARHAATSRRLGAANAEPAWIIGAAQRGQFRCLARSWGCLKEARQGRQTYEVFPWLTGSA</sequence>
<organism evidence="2">
    <name type="scientific">Streptomyces griseus subsp. griseus</name>
    <dbReference type="NCBI Taxonomy" id="67263"/>
    <lineage>
        <taxon>Bacteria</taxon>
        <taxon>Bacillati</taxon>
        <taxon>Actinomycetota</taxon>
        <taxon>Actinomycetes</taxon>
        <taxon>Kitasatosporales</taxon>
        <taxon>Streptomycetaceae</taxon>
        <taxon>Streptomyces</taxon>
    </lineage>
</organism>
<feature type="region of interest" description="Disordered" evidence="1">
    <location>
        <begin position="1"/>
        <end position="105"/>
    </location>
</feature>
<accession>Q53IA3</accession>
<evidence type="ECO:0000313" key="2">
    <source>
        <dbReference type="EMBL" id="CAH94375.1"/>
    </source>
</evidence>
<dbReference type="EMBL" id="AJ862840">
    <property type="protein sequence ID" value="CAH94375.1"/>
    <property type="molecule type" value="Genomic_DNA"/>
</dbReference>